<dbReference type="InterPro" id="IPR015797">
    <property type="entry name" value="NUDIX_hydrolase-like_dom_sf"/>
</dbReference>
<dbReference type="GO" id="GO:0005829">
    <property type="term" value="C:cytosol"/>
    <property type="evidence" value="ECO:0007669"/>
    <property type="project" value="TreeGrafter"/>
</dbReference>
<dbReference type="Proteomes" id="UP000178565">
    <property type="component" value="Unassembled WGS sequence"/>
</dbReference>
<protein>
    <recommendedName>
        <fullName evidence="1">Nudix hydrolase domain-containing protein</fullName>
    </recommendedName>
</protein>
<dbReference type="EMBL" id="MFDM01000011">
    <property type="protein sequence ID" value="OGE43949.1"/>
    <property type="molecule type" value="Genomic_DNA"/>
</dbReference>
<dbReference type="PANTHER" id="PTHR16099">
    <property type="entry name" value="8-OXO-DGTP DIPHOSPHATES NUDT15"/>
    <property type="match status" value="1"/>
</dbReference>
<evidence type="ECO:0000259" key="1">
    <source>
        <dbReference type="PROSITE" id="PS51462"/>
    </source>
</evidence>
<dbReference type="PROSITE" id="PS51462">
    <property type="entry name" value="NUDIX"/>
    <property type="match status" value="1"/>
</dbReference>
<organism evidence="2 3">
    <name type="scientific">Candidatus Daviesbacteria bacterium RIFCSPLOWO2_01_FULL_39_12</name>
    <dbReference type="NCBI Taxonomy" id="1797785"/>
    <lineage>
        <taxon>Bacteria</taxon>
        <taxon>Candidatus Daviesiibacteriota</taxon>
    </lineage>
</organism>
<gene>
    <name evidence="2" type="ORF">A3B45_02440</name>
</gene>
<sequence length="119" mass="13765">MHKRSKNCRDEIGNWDVGGGSLEFGETFEKGVKREIKEEYCCEVLDLKFIDVQNVLRKHSGKKTHWVALLFAAKVDPSQVKIGDPFAMDEIGWFSQDNLPKPMHSYFYSCFDLVKPHLK</sequence>
<dbReference type="GO" id="GO:0006203">
    <property type="term" value="P:dGTP catabolic process"/>
    <property type="evidence" value="ECO:0007669"/>
    <property type="project" value="TreeGrafter"/>
</dbReference>
<dbReference type="Gene3D" id="3.90.79.10">
    <property type="entry name" value="Nucleoside Triphosphate Pyrophosphohydrolase"/>
    <property type="match status" value="1"/>
</dbReference>
<dbReference type="Pfam" id="PF00293">
    <property type="entry name" value="NUDIX"/>
    <property type="match status" value="1"/>
</dbReference>
<reference evidence="2 3" key="1">
    <citation type="journal article" date="2016" name="Nat. Commun.">
        <title>Thousands of microbial genomes shed light on interconnected biogeochemical processes in an aquifer system.</title>
        <authorList>
            <person name="Anantharaman K."/>
            <person name="Brown C.T."/>
            <person name="Hug L.A."/>
            <person name="Sharon I."/>
            <person name="Castelle C.J."/>
            <person name="Probst A.J."/>
            <person name="Thomas B.C."/>
            <person name="Singh A."/>
            <person name="Wilkins M.J."/>
            <person name="Karaoz U."/>
            <person name="Brodie E.L."/>
            <person name="Williams K.H."/>
            <person name="Hubbard S.S."/>
            <person name="Banfield J.F."/>
        </authorList>
    </citation>
    <scope>NUCLEOTIDE SEQUENCE [LARGE SCALE GENOMIC DNA]</scope>
</reference>
<dbReference type="AlphaFoldDB" id="A0A1F5KSZ6"/>
<dbReference type="GO" id="GO:0035539">
    <property type="term" value="F:8-oxo-7,8-dihydrodeoxyguanosine triphosphate pyrophosphatase activity"/>
    <property type="evidence" value="ECO:0007669"/>
    <property type="project" value="TreeGrafter"/>
</dbReference>
<evidence type="ECO:0000313" key="3">
    <source>
        <dbReference type="Proteomes" id="UP000178565"/>
    </source>
</evidence>
<comment type="caution">
    <text evidence="2">The sequence shown here is derived from an EMBL/GenBank/DDBJ whole genome shotgun (WGS) entry which is preliminary data.</text>
</comment>
<feature type="domain" description="Nudix hydrolase" evidence="1">
    <location>
        <begin position="1"/>
        <end position="116"/>
    </location>
</feature>
<dbReference type="InterPro" id="IPR000086">
    <property type="entry name" value="NUDIX_hydrolase_dom"/>
</dbReference>
<dbReference type="SUPFAM" id="SSF55811">
    <property type="entry name" value="Nudix"/>
    <property type="match status" value="1"/>
</dbReference>
<dbReference type="PANTHER" id="PTHR16099:SF5">
    <property type="entry name" value="NUCLEOTIDE TRIPHOSPHATE DIPHOSPHATASE NUDT15"/>
    <property type="match status" value="1"/>
</dbReference>
<proteinExistence type="predicted"/>
<name>A0A1F5KSZ6_9BACT</name>
<accession>A0A1F5KSZ6</accession>
<evidence type="ECO:0000313" key="2">
    <source>
        <dbReference type="EMBL" id="OGE43949.1"/>
    </source>
</evidence>
<dbReference type="STRING" id="1797785.A3B45_02440"/>